<organism evidence="2 3">
    <name type="scientific">Hyaloperonospora arabidopsidis (strain Emoy2)</name>
    <name type="common">Downy mildew agent</name>
    <name type="synonym">Peronospora arabidopsidis</name>
    <dbReference type="NCBI Taxonomy" id="559515"/>
    <lineage>
        <taxon>Eukaryota</taxon>
        <taxon>Sar</taxon>
        <taxon>Stramenopiles</taxon>
        <taxon>Oomycota</taxon>
        <taxon>Peronosporomycetes</taxon>
        <taxon>Peronosporales</taxon>
        <taxon>Peronosporaceae</taxon>
        <taxon>Hyaloperonospora</taxon>
    </lineage>
</organism>
<dbReference type="HOGENOM" id="CLU_2241800_0_0_1"/>
<reference evidence="2" key="2">
    <citation type="submission" date="2015-06" db="UniProtKB">
        <authorList>
            <consortium name="EnsemblProtists"/>
        </authorList>
    </citation>
    <scope>IDENTIFICATION</scope>
    <source>
        <strain evidence="2">Emoy2</strain>
    </source>
</reference>
<evidence type="ECO:0000313" key="2">
    <source>
        <dbReference type="EnsemblProtists" id="HpaP801467"/>
    </source>
</evidence>
<dbReference type="VEuPathDB" id="FungiDB:HpaG801467"/>
<proteinExistence type="predicted"/>
<feature type="region of interest" description="Disordered" evidence="1">
    <location>
        <begin position="82"/>
        <end position="105"/>
    </location>
</feature>
<name>M4B5B7_HYAAE</name>
<dbReference type="InParanoid" id="M4B5B7"/>
<dbReference type="AlphaFoldDB" id="M4B5B7"/>
<sequence>MVAIVQQEYRIVDLFYWTQMQVQLSLFTSRDFVCPHQQLGLDITEAAVKERTVPGRLVLIVLAPNVNKECVMCTRIAAKATRQEGGGASSVSATVHVRGRERERF</sequence>
<dbReference type="Proteomes" id="UP000011713">
    <property type="component" value="Unassembled WGS sequence"/>
</dbReference>
<evidence type="ECO:0000313" key="3">
    <source>
        <dbReference type="Proteomes" id="UP000011713"/>
    </source>
</evidence>
<protein>
    <submittedName>
        <fullName evidence="2">Uncharacterized protein</fullName>
    </submittedName>
</protein>
<accession>M4B5B7</accession>
<reference evidence="3" key="1">
    <citation type="journal article" date="2010" name="Science">
        <title>Signatures of adaptation to obligate biotrophy in the Hyaloperonospora arabidopsidis genome.</title>
        <authorList>
            <person name="Baxter L."/>
            <person name="Tripathy S."/>
            <person name="Ishaque N."/>
            <person name="Boot N."/>
            <person name="Cabral A."/>
            <person name="Kemen E."/>
            <person name="Thines M."/>
            <person name="Ah-Fong A."/>
            <person name="Anderson R."/>
            <person name="Badejoko W."/>
            <person name="Bittner-Eddy P."/>
            <person name="Boore J.L."/>
            <person name="Chibucos M.C."/>
            <person name="Coates M."/>
            <person name="Dehal P."/>
            <person name="Delehaunty K."/>
            <person name="Dong S."/>
            <person name="Downton P."/>
            <person name="Dumas B."/>
            <person name="Fabro G."/>
            <person name="Fronick C."/>
            <person name="Fuerstenberg S.I."/>
            <person name="Fulton L."/>
            <person name="Gaulin E."/>
            <person name="Govers F."/>
            <person name="Hughes L."/>
            <person name="Humphray S."/>
            <person name="Jiang R.H."/>
            <person name="Judelson H."/>
            <person name="Kamoun S."/>
            <person name="Kyung K."/>
            <person name="Meijer H."/>
            <person name="Minx P."/>
            <person name="Morris P."/>
            <person name="Nelson J."/>
            <person name="Phuntumart V."/>
            <person name="Qutob D."/>
            <person name="Rehmany A."/>
            <person name="Rougon-Cardoso A."/>
            <person name="Ryden P."/>
            <person name="Torto-Alalibo T."/>
            <person name="Studholme D."/>
            <person name="Wang Y."/>
            <person name="Win J."/>
            <person name="Wood J."/>
            <person name="Clifton S.W."/>
            <person name="Rogers J."/>
            <person name="Van den Ackerveken G."/>
            <person name="Jones J.D."/>
            <person name="McDowell J.M."/>
            <person name="Beynon J."/>
            <person name="Tyler B.M."/>
        </authorList>
    </citation>
    <scope>NUCLEOTIDE SEQUENCE [LARGE SCALE GENOMIC DNA]</scope>
    <source>
        <strain evidence="3">Emoy2</strain>
    </source>
</reference>
<dbReference type="EnsemblProtists" id="HpaT801467">
    <property type="protein sequence ID" value="HpaP801467"/>
    <property type="gene ID" value="HpaG801467"/>
</dbReference>
<dbReference type="EMBL" id="JH598388">
    <property type="status" value="NOT_ANNOTATED_CDS"/>
    <property type="molecule type" value="Genomic_DNA"/>
</dbReference>
<evidence type="ECO:0000256" key="1">
    <source>
        <dbReference type="SAM" id="MobiDB-lite"/>
    </source>
</evidence>
<keyword evidence="3" id="KW-1185">Reference proteome</keyword>